<dbReference type="RefSeq" id="WP_034640511.1">
    <property type="nucleotide sequence ID" value="NZ_CBCSJC010000014.1"/>
</dbReference>
<dbReference type="InterPro" id="IPR036856">
    <property type="entry name" value="Ald_Oxase/Xan_DH_a/b_sf"/>
</dbReference>
<dbReference type="InterPro" id="IPR016208">
    <property type="entry name" value="Ald_Oxase/xanthine_DH-like"/>
</dbReference>
<dbReference type="PANTHER" id="PTHR11908">
    <property type="entry name" value="XANTHINE DEHYDROGENASE"/>
    <property type="match status" value="1"/>
</dbReference>
<reference evidence="4 5" key="1">
    <citation type="submission" date="2014-06" db="EMBL/GenBank/DDBJ databases">
        <title>Draft genome sequence of Bacillus manliponensis JCM 15802 (MCCC 1A00708).</title>
        <authorList>
            <person name="Lai Q."/>
            <person name="Liu Y."/>
            <person name="Shao Z."/>
        </authorList>
    </citation>
    <scope>NUCLEOTIDE SEQUENCE [LARGE SCALE GENOMIC DNA]</scope>
    <source>
        <strain evidence="4 5">JCM 15802</strain>
    </source>
</reference>
<dbReference type="OrthoDB" id="9759099at2"/>
<accession>A0A073JU02</accession>
<keyword evidence="2" id="KW-0560">Oxidoreductase</keyword>
<dbReference type="InterPro" id="IPR000674">
    <property type="entry name" value="Ald_Oxase/Xan_DH_a/b"/>
</dbReference>
<evidence type="ECO:0000313" key="4">
    <source>
        <dbReference type="EMBL" id="KEK18519.1"/>
    </source>
</evidence>
<evidence type="ECO:0000256" key="1">
    <source>
        <dbReference type="ARBA" id="ARBA00022505"/>
    </source>
</evidence>
<keyword evidence="5" id="KW-1185">Reference proteome</keyword>
<evidence type="ECO:0000313" key="5">
    <source>
        <dbReference type="Proteomes" id="UP000027822"/>
    </source>
</evidence>
<proteinExistence type="predicted"/>
<feature type="domain" description="Aldehyde oxidase/xanthine dehydrogenase a/b hammerhead" evidence="3">
    <location>
        <begin position="15"/>
        <end position="128"/>
    </location>
</feature>
<dbReference type="SUPFAM" id="SSF54665">
    <property type="entry name" value="CO dehydrogenase molybdoprotein N-domain-like"/>
    <property type="match status" value="1"/>
</dbReference>
<dbReference type="AlphaFoldDB" id="A0A073JU02"/>
<dbReference type="eggNOG" id="COG1529">
    <property type="taxonomic scope" value="Bacteria"/>
</dbReference>
<sequence length="776" mass="85950">MRKNPSRKEDLRFITGQGRYVGDIEVPNMYHVVFVRSSVSHAIIEDIDCKDALIPGVVDIFTFKELPDTLGEVPMVWPVDTLKNPGHPLLAKDKVRHVGEPVVMIISESREIGLHAASKVRIKYKELKSVTSLSQVINKNSPLVHEDIEGNIAYDIKKTFGDTGILESAEFSFRKRITIPRVGPLPLETRGVVAQYDGYTDNLTIWSSTQLPHVLRLSLSLATGHPENRLFVKCPDVGGAFGSKMNIYREEILLAYYAKKLKKNLKFIETRQEHFFNTTQGRDQIHDVEVYYNSNGKIVGIDLVLHANMGAYLHAATTGMPIYTLKMLSNCYDIPYINVNVKAYYTNQIAIDAYRGAGRPEAIFLLERIIDMVSQKCNKSPIEVRKENFIRATDFPKKVITGLEYDSGDYHKSLDKVLKISGYNEWKNEQERRRKKGDIYQLGIGISSYVEFCGTGPSKENKALGLMTSGFESAVVRFHPLGSVTVISGSCPAGQGHETTWAQIVSRELGVSFENIEVITGETSNVPWGGGTYGSRSAAVGGTAIYNACQKIIQKSKMYVSLIWNVDISQVSFENGVFFTEEGISIGIEEVSQKLYIAHELPEGMEPGLEATVFFEPSNLTFPFGTHLCIVEINTMTGEPRILEYFTVDDCGYIIHEDIVEGQIRGGIAQGIGQALMEEICNGKSSSMPVSQSFRTYQLPRAFDIPKITLDKTITPSPTNPLKVKGVGEAGAIGSPPAIINAIVDALSIFGIDHIDMPATSDKIWAAIQGMDFANS</sequence>
<evidence type="ECO:0000259" key="3">
    <source>
        <dbReference type="SMART" id="SM01008"/>
    </source>
</evidence>
<keyword evidence="1" id="KW-0500">Molybdenum</keyword>
<name>A0A073JU02_9BACI</name>
<protein>
    <recommendedName>
        <fullName evidence="3">Aldehyde oxidase/xanthine dehydrogenase a/b hammerhead domain-containing protein</fullName>
    </recommendedName>
</protein>
<dbReference type="Proteomes" id="UP000027822">
    <property type="component" value="Unassembled WGS sequence"/>
</dbReference>
<dbReference type="SMART" id="SM01008">
    <property type="entry name" value="Ald_Xan_dh_C"/>
    <property type="match status" value="1"/>
</dbReference>
<organism evidence="4 5">
    <name type="scientific">Bacillus manliponensis</name>
    <dbReference type="NCBI Taxonomy" id="574376"/>
    <lineage>
        <taxon>Bacteria</taxon>
        <taxon>Bacillati</taxon>
        <taxon>Bacillota</taxon>
        <taxon>Bacilli</taxon>
        <taxon>Bacillales</taxon>
        <taxon>Bacillaceae</taxon>
        <taxon>Bacillus</taxon>
        <taxon>Bacillus cereus group</taxon>
    </lineage>
</organism>
<dbReference type="Pfam" id="PF20256">
    <property type="entry name" value="MoCoBD_2"/>
    <property type="match status" value="1"/>
</dbReference>
<dbReference type="EMBL" id="JOTN01000013">
    <property type="protein sequence ID" value="KEK18519.1"/>
    <property type="molecule type" value="Genomic_DNA"/>
</dbReference>
<dbReference type="Pfam" id="PF01315">
    <property type="entry name" value="Ald_Xan_dh_C"/>
    <property type="match status" value="1"/>
</dbReference>
<dbReference type="Pfam" id="PF02738">
    <property type="entry name" value="MoCoBD_1"/>
    <property type="match status" value="1"/>
</dbReference>
<dbReference type="InterPro" id="IPR037165">
    <property type="entry name" value="AldOxase/xan_DH_Mopterin-bd_sf"/>
</dbReference>
<dbReference type="Gene3D" id="3.30.365.10">
    <property type="entry name" value="Aldehyde oxidase/xanthine dehydrogenase, molybdopterin binding domain"/>
    <property type="match status" value="4"/>
</dbReference>
<dbReference type="STRING" id="574376.BAMA_04415"/>
<evidence type="ECO:0000256" key="2">
    <source>
        <dbReference type="ARBA" id="ARBA00023002"/>
    </source>
</evidence>
<dbReference type="SUPFAM" id="SSF56003">
    <property type="entry name" value="Molybdenum cofactor-binding domain"/>
    <property type="match status" value="1"/>
</dbReference>
<dbReference type="GO" id="GO:0016491">
    <property type="term" value="F:oxidoreductase activity"/>
    <property type="evidence" value="ECO:0007669"/>
    <property type="project" value="UniProtKB-KW"/>
</dbReference>
<dbReference type="InterPro" id="IPR008274">
    <property type="entry name" value="AldOxase/xan_DH_MoCoBD1"/>
</dbReference>
<dbReference type="PANTHER" id="PTHR11908:SF132">
    <property type="entry name" value="ALDEHYDE OXIDASE 1-RELATED"/>
    <property type="match status" value="1"/>
</dbReference>
<dbReference type="Gene3D" id="3.90.1170.50">
    <property type="entry name" value="Aldehyde oxidase/xanthine dehydrogenase, a/b hammerhead"/>
    <property type="match status" value="1"/>
</dbReference>
<dbReference type="GO" id="GO:0005506">
    <property type="term" value="F:iron ion binding"/>
    <property type="evidence" value="ECO:0007669"/>
    <property type="project" value="InterPro"/>
</dbReference>
<gene>
    <name evidence="4" type="ORF">BAMA_04415</name>
</gene>
<comment type="caution">
    <text evidence="4">The sequence shown here is derived from an EMBL/GenBank/DDBJ whole genome shotgun (WGS) entry which is preliminary data.</text>
</comment>
<dbReference type="InterPro" id="IPR046867">
    <property type="entry name" value="AldOxase/xan_DH_MoCoBD2"/>
</dbReference>